<dbReference type="Gene3D" id="3.40.50.11970">
    <property type="match status" value="1"/>
</dbReference>
<evidence type="ECO:0000313" key="2">
    <source>
        <dbReference type="EMBL" id="MBO8474457.1"/>
    </source>
</evidence>
<gene>
    <name evidence="2" type="ORF">IAB91_04090</name>
</gene>
<comment type="caution">
    <text evidence="2">The sequence shown here is derived from an EMBL/GenBank/DDBJ whole genome shotgun (WGS) entry which is preliminary data.</text>
</comment>
<dbReference type="AlphaFoldDB" id="A0A9D9IKI9"/>
<dbReference type="EMBL" id="JADIMD010000055">
    <property type="protein sequence ID" value="MBO8474457.1"/>
    <property type="molecule type" value="Genomic_DNA"/>
</dbReference>
<sequence>MRRTGMNFFCLIAATVLLCGMSLTSCIKDTTCEIPTMPDSIDNVLLIYMAGKDNGLASAMRDNMSDFCDGYVPEGNSGNILLAYEELTNSSSPTRSYLTRVYRHCGTLVRDTLVTYPGTSIGATAETFEDVLNEARSRFHAKGYGLLLSSHGTGWLPKGFYSDPDSYESGMSGGQEKARRLTDTEEWVPYVERWQDPSSPAVKSICQDRAIVDGQTVSYEMNIQEFAGAIPYHLDYIIFDCCLMGGIEVAYELRDVCDRIIFSPSEVITLGFNYDTMGRHLLGGSEPDLEGVARDYYNKYAAMSGDYQSATVTLIDCSRLEPLAEACRLIFSNRREQLDALDGTGIQEYFRYGDPVWSGGHRFYDHWFYDLRDIAANAGADEDDLAQLDAALEGCVIYKAATKEFIGLRIERYSGLSMYLPGNGSRYLDTFYRDLAWDAATGLVSGAGTGK</sequence>
<keyword evidence="1" id="KW-0732">Signal</keyword>
<evidence type="ECO:0000256" key="1">
    <source>
        <dbReference type="SAM" id="SignalP"/>
    </source>
</evidence>
<dbReference type="Proteomes" id="UP000823757">
    <property type="component" value="Unassembled WGS sequence"/>
</dbReference>
<feature type="signal peptide" evidence="1">
    <location>
        <begin position="1"/>
        <end position="27"/>
    </location>
</feature>
<organism evidence="2 3">
    <name type="scientific">Candidatus Cryptobacteroides faecigallinarum</name>
    <dbReference type="NCBI Taxonomy" id="2840763"/>
    <lineage>
        <taxon>Bacteria</taxon>
        <taxon>Pseudomonadati</taxon>
        <taxon>Bacteroidota</taxon>
        <taxon>Bacteroidia</taxon>
        <taxon>Bacteroidales</taxon>
        <taxon>Candidatus Cryptobacteroides</taxon>
    </lineage>
</organism>
<protein>
    <recommendedName>
        <fullName evidence="4">Clostripain family protein</fullName>
    </recommendedName>
</protein>
<dbReference type="PANTHER" id="PTHR37835">
    <property type="entry name" value="ALPHA-CLOSTRIPAIN"/>
    <property type="match status" value="1"/>
</dbReference>
<name>A0A9D9IKI9_9BACT</name>
<reference evidence="2" key="1">
    <citation type="submission" date="2020-10" db="EMBL/GenBank/DDBJ databases">
        <authorList>
            <person name="Gilroy R."/>
        </authorList>
    </citation>
    <scope>NUCLEOTIDE SEQUENCE</scope>
    <source>
        <strain evidence="2">B1-13419</strain>
    </source>
</reference>
<evidence type="ECO:0000313" key="3">
    <source>
        <dbReference type="Proteomes" id="UP000823757"/>
    </source>
</evidence>
<dbReference type="PANTHER" id="PTHR37835:SF1">
    <property type="entry name" value="ALPHA-CLOSTRIPAIN"/>
    <property type="match status" value="1"/>
</dbReference>
<proteinExistence type="predicted"/>
<dbReference type="InterPro" id="IPR005077">
    <property type="entry name" value="Peptidase_C11"/>
</dbReference>
<feature type="chain" id="PRO_5038694930" description="Clostripain family protein" evidence="1">
    <location>
        <begin position="28"/>
        <end position="451"/>
    </location>
</feature>
<accession>A0A9D9IKI9</accession>
<dbReference type="PROSITE" id="PS51257">
    <property type="entry name" value="PROKAR_LIPOPROTEIN"/>
    <property type="match status" value="1"/>
</dbReference>
<reference evidence="2" key="2">
    <citation type="journal article" date="2021" name="PeerJ">
        <title>Extensive microbial diversity within the chicken gut microbiome revealed by metagenomics and culture.</title>
        <authorList>
            <person name="Gilroy R."/>
            <person name="Ravi A."/>
            <person name="Getino M."/>
            <person name="Pursley I."/>
            <person name="Horton D.L."/>
            <person name="Alikhan N.F."/>
            <person name="Baker D."/>
            <person name="Gharbi K."/>
            <person name="Hall N."/>
            <person name="Watson M."/>
            <person name="Adriaenssens E.M."/>
            <person name="Foster-Nyarko E."/>
            <person name="Jarju S."/>
            <person name="Secka A."/>
            <person name="Antonio M."/>
            <person name="Oren A."/>
            <person name="Chaudhuri R.R."/>
            <person name="La Ragione R."/>
            <person name="Hildebrand F."/>
            <person name="Pallen M.J."/>
        </authorList>
    </citation>
    <scope>NUCLEOTIDE SEQUENCE</scope>
    <source>
        <strain evidence="2">B1-13419</strain>
    </source>
</reference>
<dbReference type="Pfam" id="PF03415">
    <property type="entry name" value="Peptidase_C11"/>
    <property type="match status" value="1"/>
</dbReference>
<evidence type="ECO:0008006" key="4">
    <source>
        <dbReference type="Google" id="ProtNLM"/>
    </source>
</evidence>